<evidence type="ECO:0000313" key="2">
    <source>
        <dbReference type="EMBL" id="MFA0810064.1"/>
    </source>
</evidence>
<keyword evidence="3" id="KW-1185">Reference proteome</keyword>
<keyword evidence="2" id="KW-0560">Oxidoreductase</keyword>
<protein>
    <submittedName>
        <fullName evidence="2">Phytanoyl-CoA dioxygenase family protein</fullName>
    </submittedName>
</protein>
<dbReference type="Proteomes" id="UP001569428">
    <property type="component" value="Unassembled WGS sequence"/>
</dbReference>
<organism evidence="2 3">
    <name type="scientific">Microbulbifer epialgicus</name>
    <dbReference type="NCBI Taxonomy" id="393907"/>
    <lineage>
        <taxon>Bacteria</taxon>
        <taxon>Pseudomonadati</taxon>
        <taxon>Pseudomonadota</taxon>
        <taxon>Gammaproteobacteria</taxon>
        <taxon>Cellvibrionales</taxon>
        <taxon>Microbulbiferaceae</taxon>
        <taxon>Microbulbifer</taxon>
    </lineage>
</organism>
<dbReference type="InterPro" id="IPR008775">
    <property type="entry name" value="Phytyl_CoA_dOase-like"/>
</dbReference>
<evidence type="ECO:0000256" key="1">
    <source>
        <dbReference type="ARBA" id="ARBA00001954"/>
    </source>
</evidence>
<dbReference type="EMBL" id="JBGMEK010000005">
    <property type="protein sequence ID" value="MFA0810064.1"/>
    <property type="molecule type" value="Genomic_DNA"/>
</dbReference>
<dbReference type="GO" id="GO:0051213">
    <property type="term" value="F:dioxygenase activity"/>
    <property type="evidence" value="ECO:0007669"/>
    <property type="project" value="UniProtKB-KW"/>
</dbReference>
<reference evidence="2 3" key="1">
    <citation type="submission" date="2024-08" db="EMBL/GenBank/DDBJ databases">
        <authorList>
            <person name="Ishaq N."/>
        </authorList>
    </citation>
    <scope>NUCLEOTIDE SEQUENCE [LARGE SCALE GENOMIC DNA]</scope>
    <source>
        <strain evidence="2 3">DSM 18651</strain>
    </source>
</reference>
<name>A0ABV4NW60_9GAMM</name>
<gene>
    <name evidence="2" type="ORF">ACCI49_03955</name>
</gene>
<accession>A0ABV4NW60</accession>
<comment type="caution">
    <text evidence="2">The sequence shown here is derived from an EMBL/GenBank/DDBJ whole genome shotgun (WGS) entry which is preliminary data.</text>
</comment>
<dbReference type="Gene3D" id="2.60.120.620">
    <property type="entry name" value="q2cbj1_9rhob like domain"/>
    <property type="match status" value="1"/>
</dbReference>
<dbReference type="Pfam" id="PF05721">
    <property type="entry name" value="PhyH"/>
    <property type="match status" value="1"/>
</dbReference>
<comment type="cofactor">
    <cofactor evidence="1">
        <name>Fe(2+)</name>
        <dbReference type="ChEBI" id="CHEBI:29033"/>
    </cofactor>
</comment>
<dbReference type="SUPFAM" id="SSF51197">
    <property type="entry name" value="Clavaminate synthase-like"/>
    <property type="match status" value="1"/>
</dbReference>
<evidence type="ECO:0000313" key="3">
    <source>
        <dbReference type="Proteomes" id="UP001569428"/>
    </source>
</evidence>
<dbReference type="PANTHER" id="PTHR20883:SF48">
    <property type="entry name" value="ECTOINE DIOXYGENASE"/>
    <property type="match status" value="1"/>
</dbReference>
<dbReference type="RefSeq" id="WP_371837677.1">
    <property type="nucleotide sequence ID" value="NZ_JBGMEK010000005.1"/>
</dbReference>
<keyword evidence="2" id="KW-0223">Dioxygenase</keyword>
<dbReference type="PANTHER" id="PTHR20883">
    <property type="entry name" value="PHYTANOYL-COA DIOXYGENASE DOMAIN CONTAINING 1"/>
    <property type="match status" value="1"/>
</dbReference>
<sequence length="221" mass="24915">MNGFKNVYSLVNNFLPEGLLKTLQDEFSDLRFTRRSGGIRNAEKKNSSIAALAKSELVLGLVQKYLAGPPRLVRSILFDKNERSNWLVTWHQDKTVAVSSKFSELGWGPWTIKDSVHHVQPPLYVLKKMISIRIHLDGAGVGNGCLKLLPGSHQHGIFQQDEINKYVKEHDPIACEVTSGSALIMYPLILHASDKALRPKRRRVIHLEYSCYELPSGVTWA</sequence>
<proteinExistence type="predicted"/>